<reference evidence="2 3" key="1">
    <citation type="submission" date="2010-07" db="EMBL/GenBank/DDBJ databases">
        <title>The draft genome of Paenibacillus curdlanolyticus YK9.</title>
        <authorList>
            <consortium name="US DOE Joint Genome Institute (JGI-PGF)"/>
            <person name="Lucas S."/>
            <person name="Copeland A."/>
            <person name="Lapidus A."/>
            <person name="Cheng J.-F."/>
            <person name="Bruce D."/>
            <person name="Goodwin L."/>
            <person name="Pitluck S."/>
            <person name="Land M.L."/>
            <person name="Hauser L."/>
            <person name="Chang Y.-J."/>
            <person name="Jeffries C."/>
            <person name="Anderson I.J."/>
            <person name="Johnson E."/>
            <person name="Loganathan U."/>
            <person name="Mulhopadhyay B."/>
            <person name="Kyrpides N."/>
            <person name="Woyke T.J."/>
        </authorList>
    </citation>
    <scope>NUCLEOTIDE SEQUENCE [LARGE SCALE GENOMIC DNA]</scope>
    <source>
        <strain evidence="2 3">YK9</strain>
    </source>
</reference>
<sequence>MNRIRFNWKRSFITLTLMAMIAAIAGVAPTAEAAVARYSFKAKDTTGKEHVVAFASDKESKEIVTEPSAFGNEGDAIYSGSYYLVADGKKQKTAVNSGKPMDVNPSQNLIYKVASAAKGTPDVIVIGQRDSSNYYTFEAYAVTASSAIKKLGFVEKGKAKAFYALSTSYKMKNFTSIYFQTVAYNNADAAGWYFTTYKWDANAYLLKETETQFYGYDSPYGGATKKGDYDTGSSLIKRYVNEPKFAVSSSMPKAPVVKAYQFVLDGNTKANLAAGKIPGFNLTMGMSKAQVQKLLGKQTDSYYSAGADFTIFEKASSSGFSFSAAIATEGPLFAAEIGGAQLPANLTWATLEKYLGKPISQGESEVDFDEYYYYYRFGKIDVYIDGKSKTSKPYLITLVQK</sequence>
<dbReference type="EMBL" id="AEDD01000007">
    <property type="protein sequence ID" value="EFM10488.1"/>
    <property type="molecule type" value="Genomic_DNA"/>
</dbReference>
<gene>
    <name evidence="2" type="ORF">PaecuDRAFT_2924</name>
</gene>
<evidence type="ECO:0000313" key="2">
    <source>
        <dbReference type="EMBL" id="EFM10488.1"/>
    </source>
</evidence>
<feature type="chain" id="PRO_5003136289" evidence="1">
    <location>
        <begin position="34"/>
        <end position="401"/>
    </location>
</feature>
<accession>E0IAT4</accession>
<proteinExistence type="predicted"/>
<organism evidence="2 3">
    <name type="scientific">Paenibacillus curdlanolyticus YK9</name>
    <dbReference type="NCBI Taxonomy" id="717606"/>
    <lineage>
        <taxon>Bacteria</taxon>
        <taxon>Bacillati</taxon>
        <taxon>Bacillota</taxon>
        <taxon>Bacilli</taxon>
        <taxon>Bacillales</taxon>
        <taxon>Paenibacillaceae</taxon>
        <taxon>Paenibacillus</taxon>
    </lineage>
</organism>
<feature type="signal peptide" evidence="1">
    <location>
        <begin position="1"/>
        <end position="33"/>
    </location>
</feature>
<evidence type="ECO:0000313" key="3">
    <source>
        <dbReference type="Proteomes" id="UP000005387"/>
    </source>
</evidence>
<dbReference type="STRING" id="717606.PaecuDRAFT_2924"/>
<name>E0IAT4_9BACL</name>
<keyword evidence="3" id="KW-1185">Reference proteome</keyword>
<keyword evidence="1" id="KW-0732">Signal</keyword>
<dbReference type="RefSeq" id="WP_006038912.1">
    <property type="nucleotide sequence ID" value="NZ_AEDD01000007.1"/>
</dbReference>
<dbReference type="Proteomes" id="UP000005387">
    <property type="component" value="Unassembled WGS sequence"/>
</dbReference>
<dbReference type="AlphaFoldDB" id="E0IAT4"/>
<protein>
    <submittedName>
        <fullName evidence="2">Uncharacterized protein</fullName>
    </submittedName>
</protein>
<evidence type="ECO:0000256" key="1">
    <source>
        <dbReference type="SAM" id="SignalP"/>
    </source>
</evidence>